<dbReference type="InterPro" id="IPR009003">
    <property type="entry name" value="Peptidase_S1_PA"/>
</dbReference>
<proteinExistence type="predicted"/>
<protein>
    <submittedName>
        <fullName evidence="1">Zinc chelation protein SecC</fullName>
    </submittedName>
</protein>
<comment type="caution">
    <text evidence="1">The sequence shown here is derived from an EMBL/GenBank/DDBJ whole genome shotgun (WGS) entry which is preliminary data.</text>
</comment>
<reference evidence="1 2" key="1">
    <citation type="submission" date="2015-02" db="EMBL/GenBank/DDBJ databases">
        <title>Draft genome of a novel marine cyanobacterium (Chroococcales) isolated from South Atlantic Ocean.</title>
        <authorList>
            <person name="Rigonato J."/>
            <person name="Alvarenga D.O."/>
            <person name="Branco L.H."/>
            <person name="Varani A.M."/>
            <person name="Brandini F.P."/>
            <person name="Fiore M.F."/>
        </authorList>
    </citation>
    <scope>NUCLEOTIDE SEQUENCE [LARGE SCALE GENOMIC DNA]</scope>
    <source>
        <strain evidence="1 2">CENA595</strain>
    </source>
</reference>
<dbReference type="Pfam" id="PF13365">
    <property type="entry name" value="Trypsin_2"/>
    <property type="match status" value="1"/>
</dbReference>
<sequence>MYINLIDQLVHSTVRIECVTQYGSSSGSGYFFAFLETGESHVPCIITNKHVISGALRGKFHLTIQGQDGLPKLGEHISCEFDNFESMWLEHPDPAIDLAIFPIAPLVHQARNQNINFHFTCLNKSVIATEELLFTLPTMEEIVMIGYPNGIWDAKHNLPIIRRGITATHPKLPYNGQPIFVIDAACFPGSSGSPVFLVNVGSYVDATGTLYVGNRIALLGTLYAGPQHSTTGEIIIVEVPTDTKPVSISSIPNNLGFVIHASKVLDFEMLLQH</sequence>
<keyword evidence="2" id="KW-1185">Reference proteome</keyword>
<gene>
    <name evidence="1" type="ORF">UH38_23020</name>
</gene>
<name>A0A0D8ZQV4_9CYAN</name>
<organism evidence="1 2">
    <name type="scientific">Aliterella atlantica CENA595</name>
    <dbReference type="NCBI Taxonomy" id="1618023"/>
    <lineage>
        <taxon>Bacteria</taxon>
        <taxon>Bacillati</taxon>
        <taxon>Cyanobacteriota</taxon>
        <taxon>Cyanophyceae</taxon>
        <taxon>Chroococcidiopsidales</taxon>
        <taxon>Aliterellaceae</taxon>
        <taxon>Aliterella</taxon>
    </lineage>
</organism>
<dbReference type="Gene3D" id="2.40.10.120">
    <property type="match status" value="1"/>
</dbReference>
<dbReference type="PATRIC" id="fig|1618023.3.peg.3342"/>
<evidence type="ECO:0000313" key="2">
    <source>
        <dbReference type="Proteomes" id="UP000032452"/>
    </source>
</evidence>
<dbReference type="Proteomes" id="UP000032452">
    <property type="component" value="Unassembled WGS sequence"/>
</dbReference>
<evidence type="ECO:0000313" key="1">
    <source>
        <dbReference type="EMBL" id="KJH69606.1"/>
    </source>
</evidence>
<dbReference type="OrthoDB" id="4696264at2"/>
<dbReference type="EMBL" id="JYON01000038">
    <property type="protein sequence ID" value="KJH69606.1"/>
    <property type="molecule type" value="Genomic_DNA"/>
</dbReference>
<accession>A0A0D8ZQV4</accession>
<dbReference type="SUPFAM" id="SSF50494">
    <property type="entry name" value="Trypsin-like serine proteases"/>
    <property type="match status" value="1"/>
</dbReference>
<dbReference type="RefSeq" id="WP_045057043.1">
    <property type="nucleotide sequence ID" value="NZ_CAWMDP010000039.1"/>
</dbReference>
<dbReference type="AlphaFoldDB" id="A0A0D8ZQV4"/>